<comment type="caution">
    <text evidence="1">The sequence shown here is derived from an EMBL/GenBank/DDBJ whole genome shotgun (WGS) entry which is preliminary data.</text>
</comment>
<protein>
    <submittedName>
        <fullName evidence="1">646_t:CDS:1</fullName>
    </submittedName>
</protein>
<dbReference type="EMBL" id="CAJVPM010031329">
    <property type="protein sequence ID" value="CAG8679603.1"/>
    <property type="molecule type" value="Genomic_DNA"/>
</dbReference>
<evidence type="ECO:0000313" key="1">
    <source>
        <dbReference type="EMBL" id="CAG8679603.1"/>
    </source>
</evidence>
<proteinExistence type="predicted"/>
<sequence>KARHIAQEYMSKRRNLLQRIQNNSLTRIVLRPLSINFVRLKEDEEYTSKAKEEVFTEERLRNNLHATEFLPVVSINK</sequence>
<feature type="non-terminal residue" evidence="1">
    <location>
        <position position="1"/>
    </location>
</feature>
<gene>
    <name evidence="1" type="ORF">SCALOS_LOCUS9685</name>
</gene>
<feature type="non-terminal residue" evidence="1">
    <location>
        <position position="77"/>
    </location>
</feature>
<reference evidence="1" key="1">
    <citation type="submission" date="2021-06" db="EMBL/GenBank/DDBJ databases">
        <authorList>
            <person name="Kallberg Y."/>
            <person name="Tangrot J."/>
            <person name="Rosling A."/>
        </authorList>
    </citation>
    <scope>NUCLEOTIDE SEQUENCE</scope>
    <source>
        <strain evidence="1">AU212A</strain>
    </source>
</reference>
<keyword evidence="2" id="KW-1185">Reference proteome</keyword>
<name>A0ACA9P113_9GLOM</name>
<dbReference type="Proteomes" id="UP000789860">
    <property type="component" value="Unassembled WGS sequence"/>
</dbReference>
<organism evidence="1 2">
    <name type="scientific">Scutellospora calospora</name>
    <dbReference type="NCBI Taxonomy" id="85575"/>
    <lineage>
        <taxon>Eukaryota</taxon>
        <taxon>Fungi</taxon>
        <taxon>Fungi incertae sedis</taxon>
        <taxon>Mucoromycota</taxon>
        <taxon>Glomeromycotina</taxon>
        <taxon>Glomeromycetes</taxon>
        <taxon>Diversisporales</taxon>
        <taxon>Gigasporaceae</taxon>
        <taxon>Scutellospora</taxon>
    </lineage>
</organism>
<evidence type="ECO:0000313" key="2">
    <source>
        <dbReference type="Proteomes" id="UP000789860"/>
    </source>
</evidence>
<accession>A0ACA9P113</accession>